<organism evidence="2 3">
    <name type="scientific">Diploscapter pachys</name>
    <dbReference type="NCBI Taxonomy" id="2018661"/>
    <lineage>
        <taxon>Eukaryota</taxon>
        <taxon>Metazoa</taxon>
        <taxon>Ecdysozoa</taxon>
        <taxon>Nematoda</taxon>
        <taxon>Chromadorea</taxon>
        <taxon>Rhabditida</taxon>
        <taxon>Rhabditina</taxon>
        <taxon>Rhabditomorpha</taxon>
        <taxon>Rhabditoidea</taxon>
        <taxon>Rhabditidae</taxon>
        <taxon>Diploscapter</taxon>
    </lineage>
</organism>
<feature type="compositionally biased region" description="Acidic residues" evidence="1">
    <location>
        <begin position="152"/>
        <end position="169"/>
    </location>
</feature>
<name>A0A2A2LCF7_9BILA</name>
<evidence type="ECO:0000313" key="3">
    <source>
        <dbReference type="Proteomes" id="UP000218231"/>
    </source>
</evidence>
<dbReference type="Proteomes" id="UP000218231">
    <property type="component" value="Unassembled WGS sequence"/>
</dbReference>
<keyword evidence="3" id="KW-1185">Reference proteome</keyword>
<comment type="caution">
    <text evidence="2">The sequence shown here is derived from an EMBL/GenBank/DDBJ whole genome shotgun (WGS) entry which is preliminary data.</text>
</comment>
<feature type="region of interest" description="Disordered" evidence="1">
    <location>
        <begin position="130"/>
        <end position="208"/>
    </location>
</feature>
<protein>
    <submittedName>
        <fullName evidence="2">Uncharacterized protein</fullName>
    </submittedName>
</protein>
<proteinExistence type="predicted"/>
<feature type="compositionally biased region" description="Basic residues" evidence="1">
    <location>
        <begin position="138"/>
        <end position="147"/>
    </location>
</feature>
<dbReference type="AlphaFoldDB" id="A0A2A2LCF7"/>
<evidence type="ECO:0000256" key="1">
    <source>
        <dbReference type="SAM" id="MobiDB-lite"/>
    </source>
</evidence>
<accession>A0A2A2LCF7</accession>
<gene>
    <name evidence="2" type="ORF">WR25_24916</name>
</gene>
<dbReference type="EMBL" id="LIAE01006924">
    <property type="protein sequence ID" value="PAV83778.1"/>
    <property type="molecule type" value="Genomic_DNA"/>
</dbReference>
<evidence type="ECO:0000313" key="2">
    <source>
        <dbReference type="EMBL" id="PAV83778.1"/>
    </source>
</evidence>
<sequence>MDEIPWGDLMVEEFQINEAGAQCNISTIPKTTRSTNTCKDDRDCIEIGRTIASLKFDPLIETQSEVMCYVGGRGDQILKCVYESASHIKEVLGERANRTPFADVFRFVSAITGVSQTTVQRVCKVKESRKRQIETKRDGRRKSKRARKSADNDDDYVPSDEKEEFGSEDEQPKPKQEEDSDQIPPIEQNLAGILELAKQQITEGDREG</sequence>
<reference evidence="2 3" key="1">
    <citation type="journal article" date="2017" name="Curr. Biol.">
        <title>Genome architecture and evolution of a unichromosomal asexual nematode.</title>
        <authorList>
            <person name="Fradin H."/>
            <person name="Zegar C."/>
            <person name="Gutwein M."/>
            <person name="Lucas J."/>
            <person name="Kovtun M."/>
            <person name="Corcoran D."/>
            <person name="Baugh L.R."/>
            <person name="Kiontke K."/>
            <person name="Gunsalus K."/>
            <person name="Fitch D.H."/>
            <person name="Piano F."/>
        </authorList>
    </citation>
    <scope>NUCLEOTIDE SEQUENCE [LARGE SCALE GENOMIC DNA]</scope>
    <source>
        <strain evidence="2">PF1309</strain>
    </source>
</reference>